<dbReference type="InterPro" id="IPR022692">
    <property type="entry name" value="Gemini_AL1_REP_central"/>
</dbReference>
<dbReference type="KEGG" id="cdet:87938519"/>
<dbReference type="EMBL" id="CP137305">
    <property type="protein sequence ID" value="WQF77002.1"/>
    <property type="molecule type" value="Genomic_DNA"/>
</dbReference>
<sequence length="175" mass="20628">MKRCEMPAHFLERTQAYVCKEGNERLFGERIYVKDTVSSKRKREDEIWTQAIGAEEDVARKLLQKHFPRDYIRCYCNFEKFLQSKRRKTTVEHVPNFTANGWVVPSELLEWRKEISGSAREGRPVSHILIGPPRCGKTQWALSFGRPAEMSNRFCFDALTLYRRIARILFQTILL</sequence>
<gene>
    <name evidence="2" type="ORF">CDEST_02016</name>
</gene>
<reference evidence="3" key="1">
    <citation type="journal article" date="2023" name="bioRxiv">
        <title>Complete genome of the Medicago anthracnose fungus, Colletotrichum destructivum, reveals a mini-chromosome-like region within a core chromosome.</title>
        <authorList>
            <person name="Lapalu N."/>
            <person name="Simon A."/>
            <person name="Lu A."/>
            <person name="Plaumann P.-L."/>
            <person name="Amselem J."/>
            <person name="Pigne S."/>
            <person name="Auger A."/>
            <person name="Koch C."/>
            <person name="Dallery J.-F."/>
            <person name="O'Connell R.J."/>
        </authorList>
    </citation>
    <scope>NUCLEOTIDE SEQUENCE [LARGE SCALE GENOMIC DNA]</scope>
    <source>
        <strain evidence="3">CBS 520.97</strain>
    </source>
</reference>
<dbReference type="GeneID" id="87938519"/>
<evidence type="ECO:0000313" key="2">
    <source>
        <dbReference type="EMBL" id="WQF77002.1"/>
    </source>
</evidence>
<evidence type="ECO:0000313" key="3">
    <source>
        <dbReference type="Proteomes" id="UP001322277"/>
    </source>
</evidence>
<dbReference type="RefSeq" id="XP_062774226.1">
    <property type="nucleotide sequence ID" value="XM_062918175.1"/>
</dbReference>
<organism evidence="2 3">
    <name type="scientific">Colletotrichum destructivum</name>
    <dbReference type="NCBI Taxonomy" id="34406"/>
    <lineage>
        <taxon>Eukaryota</taxon>
        <taxon>Fungi</taxon>
        <taxon>Dikarya</taxon>
        <taxon>Ascomycota</taxon>
        <taxon>Pezizomycotina</taxon>
        <taxon>Sordariomycetes</taxon>
        <taxon>Hypocreomycetidae</taxon>
        <taxon>Glomerellales</taxon>
        <taxon>Glomerellaceae</taxon>
        <taxon>Colletotrichum</taxon>
        <taxon>Colletotrichum destructivum species complex</taxon>
    </lineage>
</organism>
<dbReference type="Proteomes" id="UP001322277">
    <property type="component" value="Chromosome 1"/>
</dbReference>
<proteinExistence type="predicted"/>
<evidence type="ECO:0000259" key="1">
    <source>
        <dbReference type="Pfam" id="PF08283"/>
    </source>
</evidence>
<protein>
    <submittedName>
        <fullName evidence="2">Geminivirus AL1 replication-associated protein, central</fullName>
    </submittedName>
</protein>
<dbReference type="Pfam" id="PF08283">
    <property type="entry name" value="Gemini_AL1_M"/>
    <property type="match status" value="1"/>
</dbReference>
<feature type="domain" description="Geminivirus AL1 replication-associated protein central" evidence="1">
    <location>
        <begin position="40"/>
        <end position="140"/>
    </location>
</feature>
<dbReference type="AlphaFoldDB" id="A0AAX4I0Y6"/>
<keyword evidence="3" id="KW-1185">Reference proteome</keyword>
<dbReference type="GO" id="GO:0016888">
    <property type="term" value="F:DNA endonuclease activity, producing 5'-phosphomonoesters"/>
    <property type="evidence" value="ECO:0007669"/>
    <property type="project" value="InterPro"/>
</dbReference>
<accession>A0AAX4I0Y6</accession>
<name>A0AAX4I0Y6_9PEZI</name>